<proteinExistence type="predicted"/>
<evidence type="ECO:0000256" key="1">
    <source>
        <dbReference type="SAM" id="MobiDB-lite"/>
    </source>
</evidence>
<dbReference type="AlphaFoldDB" id="A0A3S5BSR0"/>
<feature type="region of interest" description="Disordered" evidence="1">
    <location>
        <begin position="51"/>
        <end position="72"/>
    </location>
</feature>
<name>A0A3S5BSR0_9PLAT</name>
<evidence type="ECO:0000313" key="2">
    <source>
        <dbReference type="EMBL" id="VEL16646.1"/>
    </source>
</evidence>
<organism evidence="2 3">
    <name type="scientific">Protopolystoma xenopodis</name>
    <dbReference type="NCBI Taxonomy" id="117903"/>
    <lineage>
        <taxon>Eukaryota</taxon>
        <taxon>Metazoa</taxon>
        <taxon>Spiralia</taxon>
        <taxon>Lophotrochozoa</taxon>
        <taxon>Platyhelminthes</taxon>
        <taxon>Monogenea</taxon>
        <taxon>Polyopisthocotylea</taxon>
        <taxon>Polystomatidea</taxon>
        <taxon>Polystomatidae</taxon>
        <taxon>Protopolystoma</taxon>
    </lineage>
</organism>
<sequence>MPTQQPLAVMATRRVGPFSQRSVTPIHSSPESMLLRLDRYTLNLSYQRVQQREGLQPPTGLTTPRHAYETTV</sequence>
<reference evidence="2" key="1">
    <citation type="submission" date="2018-11" db="EMBL/GenBank/DDBJ databases">
        <authorList>
            <consortium name="Pathogen Informatics"/>
        </authorList>
    </citation>
    <scope>NUCLEOTIDE SEQUENCE</scope>
</reference>
<dbReference type="Proteomes" id="UP000784294">
    <property type="component" value="Unassembled WGS sequence"/>
</dbReference>
<dbReference type="EMBL" id="CAAALY010029351">
    <property type="protein sequence ID" value="VEL16646.1"/>
    <property type="molecule type" value="Genomic_DNA"/>
</dbReference>
<gene>
    <name evidence="2" type="ORF">PXEA_LOCUS10086</name>
</gene>
<evidence type="ECO:0000313" key="3">
    <source>
        <dbReference type="Proteomes" id="UP000784294"/>
    </source>
</evidence>
<comment type="caution">
    <text evidence="2">The sequence shown here is derived from an EMBL/GenBank/DDBJ whole genome shotgun (WGS) entry which is preliminary data.</text>
</comment>
<accession>A0A3S5BSR0</accession>
<protein>
    <submittedName>
        <fullName evidence="2">Uncharacterized protein</fullName>
    </submittedName>
</protein>
<keyword evidence="3" id="KW-1185">Reference proteome</keyword>